<accession>A0A6G4AHA5</accession>
<comment type="caution">
    <text evidence="1">The sequence shown here is derived from an EMBL/GenBank/DDBJ whole genome shotgun (WGS) entry which is preliminary data.</text>
</comment>
<proteinExistence type="predicted"/>
<dbReference type="Proteomes" id="UP000476310">
    <property type="component" value="Unassembled WGS sequence"/>
</dbReference>
<name>A0A6G4AHA5_9ACTN</name>
<evidence type="ECO:0000313" key="2">
    <source>
        <dbReference type="Proteomes" id="UP000476310"/>
    </source>
</evidence>
<reference evidence="1" key="1">
    <citation type="submission" date="2020-02" db="EMBL/GenBank/DDBJ databases">
        <title>A new Streptomyces sp. for controlling soil-borne diseases.</title>
        <authorList>
            <person name="Li X."/>
            <person name="Tian Y."/>
            <person name="Gao K."/>
        </authorList>
    </citation>
    <scope>NUCLEOTIDE SEQUENCE [LARGE SCALE GENOMIC DNA]</scope>
    <source>
        <strain evidence="1">0250</strain>
    </source>
</reference>
<dbReference type="RefSeq" id="WP_164429303.1">
    <property type="nucleotide sequence ID" value="NZ_JAAIKT010000024.1"/>
</dbReference>
<keyword evidence="2" id="KW-1185">Reference proteome</keyword>
<evidence type="ECO:0000313" key="1">
    <source>
        <dbReference type="EMBL" id="NEW72723.1"/>
    </source>
</evidence>
<protein>
    <submittedName>
        <fullName evidence="1">Uncharacterized protein</fullName>
    </submittedName>
</protein>
<dbReference type="AlphaFoldDB" id="A0A6G4AHA5"/>
<gene>
    <name evidence="1" type="ORF">G4H13_20550</name>
</gene>
<organism evidence="1 2">
    <name type="scientific">Streptomyces rhizosphaericus</name>
    <dbReference type="NCBI Taxonomy" id="114699"/>
    <lineage>
        <taxon>Bacteria</taxon>
        <taxon>Bacillati</taxon>
        <taxon>Actinomycetota</taxon>
        <taxon>Actinomycetes</taxon>
        <taxon>Kitasatosporales</taxon>
        <taxon>Streptomycetaceae</taxon>
        <taxon>Streptomyces</taxon>
        <taxon>Streptomyces violaceusniger group</taxon>
    </lineage>
</organism>
<dbReference type="EMBL" id="JAAIKT010000024">
    <property type="protein sequence ID" value="NEW72723.1"/>
    <property type="molecule type" value="Genomic_DNA"/>
</dbReference>
<sequence>MGRQKDTGSVRLVRALSRMGVLVGTADTAALPALLAATGPDSRGAQFYGPKRRGNLGGAPARQELWAPLRDIDDARGLGEASERLVGVRFPA</sequence>